<dbReference type="EMBL" id="CAADRP010001114">
    <property type="protein sequence ID" value="VFU36577.1"/>
    <property type="molecule type" value="Genomic_DNA"/>
</dbReference>
<evidence type="ECO:0000313" key="1">
    <source>
        <dbReference type="EMBL" id="VFU36577.1"/>
    </source>
</evidence>
<sequence length="83" mass="9386">MVDNENPEYDTRALRDFALPQDFLVVYPSACWLVGQLEPPNFELKLVNEEIEANIQITREILSDTVKCTELEAALAAIKKGPH</sequence>
<organism evidence="1">
    <name type="scientific">Salix viminalis</name>
    <name type="common">Common osier</name>
    <name type="synonym">Basket willow</name>
    <dbReference type="NCBI Taxonomy" id="40686"/>
    <lineage>
        <taxon>Eukaryota</taxon>
        <taxon>Viridiplantae</taxon>
        <taxon>Streptophyta</taxon>
        <taxon>Embryophyta</taxon>
        <taxon>Tracheophyta</taxon>
        <taxon>Spermatophyta</taxon>
        <taxon>Magnoliopsida</taxon>
        <taxon>eudicotyledons</taxon>
        <taxon>Gunneridae</taxon>
        <taxon>Pentapetalae</taxon>
        <taxon>rosids</taxon>
        <taxon>fabids</taxon>
        <taxon>Malpighiales</taxon>
        <taxon>Salicaceae</taxon>
        <taxon>Saliceae</taxon>
        <taxon>Salix</taxon>
    </lineage>
</organism>
<protein>
    <submittedName>
        <fullName evidence="1">Uncharacterized protein</fullName>
    </submittedName>
</protein>
<reference evidence="1" key="1">
    <citation type="submission" date="2019-03" db="EMBL/GenBank/DDBJ databases">
        <authorList>
            <person name="Mank J."/>
            <person name="Almeida P."/>
        </authorList>
    </citation>
    <scope>NUCLEOTIDE SEQUENCE</scope>
    <source>
        <strain evidence="1">78183</strain>
    </source>
</reference>
<proteinExistence type="predicted"/>
<gene>
    <name evidence="1" type="ORF">SVIM_LOCUS185565</name>
</gene>
<accession>A0A6N2LGT1</accession>
<name>A0A6N2LGT1_SALVM</name>
<dbReference type="AlphaFoldDB" id="A0A6N2LGT1"/>